<evidence type="ECO:0000313" key="3">
    <source>
        <dbReference type="Proteomes" id="UP000007875"/>
    </source>
</evidence>
<dbReference type="InParanoid" id="H2ZPH9"/>
<dbReference type="HOGENOM" id="CLU_1495688_0_0_1"/>
<feature type="signal peptide" evidence="1">
    <location>
        <begin position="1"/>
        <end position="19"/>
    </location>
</feature>
<dbReference type="AlphaFoldDB" id="H2ZPH9"/>
<reference evidence="3" key="1">
    <citation type="submission" date="2003-08" db="EMBL/GenBank/DDBJ databases">
        <authorList>
            <person name="Birren B."/>
            <person name="Nusbaum C."/>
            <person name="Abebe A."/>
            <person name="Abouelleil A."/>
            <person name="Adekoya E."/>
            <person name="Ait-zahra M."/>
            <person name="Allen N."/>
            <person name="Allen T."/>
            <person name="An P."/>
            <person name="Anderson M."/>
            <person name="Anderson S."/>
            <person name="Arachchi H."/>
            <person name="Armbruster J."/>
            <person name="Bachantsang P."/>
            <person name="Baldwin J."/>
            <person name="Barry A."/>
            <person name="Bayul T."/>
            <person name="Blitshsteyn B."/>
            <person name="Bloom T."/>
            <person name="Blye J."/>
            <person name="Boguslavskiy L."/>
            <person name="Borowsky M."/>
            <person name="Boukhgalter B."/>
            <person name="Brunache A."/>
            <person name="Butler J."/>
            <person name="Calixte N."/>
            <person name="Calvo S."/>
            <person name="Camarata J."/>
            <person name="Campo K."/>
            <person name="Chang J."/>
            <person name="Cheshatsang Y."/>
            <person name="Citroen M."/>
            <person name="Collymore A."/>
            <person name="Considine T."/>
            <person name="Cook A."/>
            <person name="Cooke P."/>
            <person name="Corum B."/>
            <person name="Cuomo C."/>
            <person name="David R."/>
            <person name="Dawoe T."/>
            <person name="Degray S."/>
            <person name="Dodge S."/>
            <person name="Dooley K."/>
            <person name="Dorje P."/>
            <person name="Dorjee K."/>
            <person name="Dorris L."/>
            <person name="Duffey N."/>
            <person name="Dupes A."/>
            <person name="Elkins T."/>
            <person name="Engels R."/>
            <person name="Erickson J."/>
            <person name="Farina A."/>
            <person name="Faro S."/>
            <person name="Ferreira P."/>
            <person name="Fischer H."/>
            <person name="Fitzgerald M."/>
            <person name="Foley K."/>
            <person name="Gage D."/>
            <person name="Galagan J."/>
            <person name="Gearin G."/>
            <person name="Gnerre S."/>
            <person name="Gnirke A."/>
            <person name="Goyette A."/>
            <person name="Graham J."/>
            <person name="Grandbois E."/>
            <person name="Gyaltsen K."/>
            <person name="Hafez N."/>
            <person name="Hagopian D."/>
            <person name="Hagos B."/>
            <person name="Hall J."/>
            <person name="Hatcher B."/>
            <person name="Heller A."/>
            <person name="Higgins H."/>
            <person name="Honan T."/>
            <person name="Horn A."/>
            <person name="Houde N."/>
            <person name="Hughes L."/>
            <person name="Hulme W."/>
            <person name="Husby E."/>
            <person name="Iliev I."/>
            <person name="Jaffe D."/>
            <person name="Jones C."/>
            <person name="Kamal M."/>
            <person name="Kamat A."/>
            <person name="Kamvysselis M."/>
            <person name="Karlsson E."/>
            <person name="Kells C."/>
            <person name="Kieu A."/>
            <person name="Kisner P."/>
            <person name="Kodira C."/>
            <person name="Kulbokas E."/>
            <person name="Labutti K."/>
            <person name="Lama D."/>
            <person name="Landers T."/>
            <person name="Leger J."/>
            <person name="Levine S."/>
            <person name="Lewis D."/>
            <person name="Lewis T."/>
            <person name="Lindblad-toh K."/>
            <person name="Liu X."/>
            <person name="Lokyitsang T."/>
            <person name="Lokyitsang Y."/>
            <person name="Lucien O."/>
            <person name="Lui A."/>
            <person name="Ma L.J."/>
            <person name="Mabbitt R."/>
            <person name="Macdonald J."/>
            <person name="Maclean C."/>
            <person name="Major J."/>
            <person name="Manning J."/>
            <person name="Marabella R."/>
            <person name="Maru K."/>
            <person name="Matthews C."/>
            <person name="Mauceli E."/>
            <person name="Mccarthy M."/>
            <person name="Mcdonough S."/>
            <person name="Mcghee T."/>
            <person name="Meldrim J."/>
            <person name="Meneus L."/>
            <person name="Mesirov J."/>
            <person name="Mihalev A."/>
            <person name="Mihova T."/>
            <person name="Mikkelsen T."/>
            <person name="Mlenga V."/>
            <person name="Moru K."/>
            <person name="Mozes J."/>
            <person name="Mulrain L."/>
            <person name="Munson G."/>
            <person name="Naylor J."/>
            <person name="Newes C."/>
            <person name="Nguyen C."/>
            <person name="Nguyen N."/>
            <person name="Nguyen T."/>
            <person name="Nicol R."/>
            <person name="Nielsen C."/>
            <person name="Nizzari M."/>
            <person name="Norbu C."/>
            <person name="Norbu N."/>
            <person name="O'donnell P."/>
            <person name="Okoawo O."/>
            <person name="O'leary S."/>
            <person name="Omotosho B."/>
            <person name="O'neill K."/>
            <person name="Osman S."/>
            <person name="Parker S."/>
            <person name="Perrin D."/>
            <person name="Phunkhang P."/>
            <person name="Piqani B."/>
            <person name="Purcell S."/>
            <person name="Rachupka T."/>
            <person name="Ramasamy U."/>
            <person name="Rameau R."/>
            <person name="Ray V."/>
            <person name="Raymond C."/>
            <person name="Retta R."/>
            <person name="Richardson S."/>
            <person name="Rise C."/>
            <person name="Rodriguez J."/>
            <person name="Rogers J."/>
            <person name="Rogov P."/>
            <person name="Rutman M."/>
            <person name="Schupbach R."/>
            <person name="Seaman C."/>
            <person name="Settipalli S."/>
            <person name="Sharpe T."/>
            <person name="Sheridan J."/>
            <person name="Sherpa N."/>
            <person name="Shi J."/>
            <person name="Smirnov S."/>
            <person name="Smith C."/>
            <person name="Sougnez C."/>
            <person name="Spencer B."/>
            <person name="Stalker J."/>
            <person name="Stange-thomann N."/>
            <person name="Stavropoulos S."/>
            <person name="Stetson K."/>
            <person name="Stone C."/>
            <person name="Stone S."/>
            <person name="Stubbs M."/>
            <person name="Talamas J."/>
            <person name="Tchuinga P."/>
            <person name="Tenzing P."/>
            <person name="Tesfaye S."/>
            <person name="Theodore J."/>
            <person name="Thoulutsang Y."/>
            <person name="Topham K."/>
            <person name="Towey S."/>
            <person name="Tsamla T."/>
            <person name="Tsomo N."/>
            <person name="Vallee D."/>
            <person name="Vassiliev H."/>
            <person name="Venkataraman V."/>
            <person name="Vinson J."/>
            <person name="Vo A."/>
            <person name="Wade C."/>
            <person name="Wang S."/>
            <person name="Wangchuk T."/>
            <person name="Wangdi T."/>
            <person name="Whittaker C."/>
            <person name="Wilkinson J."/>
            <person name="Wu Y."/>
            <person name="Wyman D."/>
            <person name="Yadav S."/>
            <person name="Yang S."/>
            <person name="Yang X."/>
            <person name="Yeager S."/>
            <person name="Yee E."/>
            <person name="Young G."/>
            <person name="Zainoun J."/>
            <person name="Zembeck L."/>
            <person name="Zimmer A."/>
            <person name="Zody M."/>
            <person name="Lander E."/>
        </authorList>
    </citation>
    <scope>NUCLEOTIDE SEQUENCE [LARGE SCALE GENOMIC DNA]</scope>
</reference>
<dbReference type="PANTHER" id="PTHR44523">
    <property type="entry name" value="TETRATRICOPEPTIDE REPEAT PROTEIN 13"/>
    <property type="match status" value="1"/>
</dbReference>
<proteinExistence type="predicted"/>
<keyword evidence="1" id="KW-0732">Signal</keyword>
<reference evidence="2" key="2">
    <citation type="submission" date="2025-08" db="UniProtKB">
        <authorList>
            <consortium name="Ensembl"/>
        </authorList>
    </citation>
    <scope>IDENTIFICATION</scope>
</reference>
<accession>H2ZPH9</accession>
<protein>
    <submittedName>
        <fullName evidence="2">Uncharacterized protein</fullName>
    </submittedName>
</protein>
<dbReference type="PANTHER" id="PTHR44523:SF1">
    <property type="entry name" value="TETRATRICOPEPTIDE REPEAT PROTEIN 13"/>
    <property type="match status" value="1"/>
</dbReference>
<feature type="chain" id="PRO_5003579399" evidence="1">
    <location>
        <begin position="20"/>
        <end position="180"/>
    </location>
</feature>
<keyword evidence="3" id="KW-1185">Reference proteome</keyword>
<dbReference type="Ensembl" id="ENSCSAVT00000019705.1">
    <property type="protein sequence ID" value="ENSCSAVP00000019495.1"/>
    <property type="gene ID" value="ENSCSAVG00000011425.1"/>
</dbReference>
<reference evidence="2" key="3">
    <citation type="submission" date="2025-09" db="UniProtKB">
        <authorList>
            <consortium name="Ensembl"/>
        </authorList>
    </citation>
    <scope>IDENTIFICATION</scope>
</reference>
<sequence>MRSFVNYFVYFVFLRLVECGIVGVDGCKSGVPVHENEEFDPSEICVPAVTTPTKKCMPENFDALKIQKLVESHQSKHLLPLLCKSPQDNYKIGIGLVYIKSSYPEVALDHFTKLIMNRNDEICRAFYFMRALAFTKLGLDDPRNAQNAISDLTEALQAAEQKDRLKIYETRAQVNACQHQ</sequence>
<evidence type="ECO:0000313" key="2">
    <source>
        <dbReference type="Ensembl" id="ENSCSAVP00000019495.1"/>
    </source>
</evidence>
<organism evidence="2 3">
    <name type="scientific">Ciona savignyi</name>
    <name type="common">Pacific transparent sea squirt</name>
    <dbReference type="NCBI Taxonomy" id="51511"/>
    <lineage>
        <taxon>Eukaryota</taxon>
        <taxon>Metazoa</taxon>
        <taxon>Chordata</taxon>
        <taxon>Tunicata</taxon>
        <taxon>Ascidiacea</taxon>
        <taxon>Phlebobranchia</taxon>
        <taxon>Cionidae</taxon>
        <taxon>Ciona</taxon>
    </lineage>
</organism>
<dbReference type="Proteomes" id="UP000007875">
    <property type="component" value="Unassembled WGS sequence"/>
</dbReference>
<name>H2ZPH9_CIOSA</name>
<evidence type="ECO:0000256" key="1">
    <source>
        <dbReference type="SAM" id="SignalP"/>
    </source>
</evidence>